<evidence type="ECO:0000256" key="2">
    <source>
        <dbReference type="PROSITE-ProRule" id="PRU00703"/>
    </source>
</evidence>
<dbReference type="PROSITE" id="PS51371">
    <property type="entry name" value="CBS"/>
    <property type="match status" value="2"/>
</dbReference>
<gene>
    <name evidence="4" type="ORF">NPRO_20120</name>
</gene>
<accession>A0A809S5R3</accession>
<organism evidence="4 5">
    <name type="scientific">Candidatus Nitrosymbiomonas proteolyticus</name>
    <dbReference type="NCBI Taxonomy" id="2608984"/>
    <lineage>
        <taxon>Bacteria</taxon>
        <taxon>Bacillati</taxon>
        <taxon>Armatimonadota</taxon>
        <taxon>Armatimonadota incertae sedis</taxon>
        <taxon>Candidatus Nitrosymbiomonas</taxon>
    </lineage>
</organism>
<dbReference type="KEGG" id="npy:NPRO_20120"/>
<dbReference type="PANTHER" id="PTHR43080">
    <property type="entry name" value="CBS DOMAIN-CONTAINING PROTEIN CBSX3, MITOCHONDRIAL"/>
    <property type="match status" value="1"/>
</dbReference>
<evidence type="ECO:0000313" key="5">
    <source>
        <dbReference type="Proteomes" id="UP000662873"/>
    </source>
</evidence>
<dbReference type="PANTHER" id="PTHR43080:SF2">
    <property type="entry name" value="CBS DOMAIN-CONTAINING PROTEIN"/>
    <property type="match status" value="1"/>
</dbReference>
<protein>
    <submittedName>
        <fullName evidence="4">Inosine-5-monophosphate dehydrogenase</fullName>
    </submittedName>
</protein>
<dbReference type="InterPro" id="IPR046342">
    <property type="entry name" value="CBS_dom_sf"/>
</dbReference>
<dbReference type="SMART" id="SM00116">
    <property type="entry name" value="CBS"/>
    <property type="match status" value="2"/>
</dbReference>
<reference evidence="4" key="1">
    <citation type="journal article" name="DNA Res.">
        <title>The physiological potential of anammox bacteria as revealed by their core genome structure.</title>
        <authorList>
            <person name="Okubo T."/>
            <person name="Toyoda A."/>
            <person name="Fukuhara K."/>
            <person name="Uchiyama I."/>
            <person name="Harigaya Y."/>
            <person name="Kuroiwa M."/>
            <person name="Suzuki T."/>
            <person name="Murakami Y."/>
            <person name="Suwa Y."/>
            <person name="Takami H."/>
        </authorList>
    </citation>
    <scope>NUCLEOTIDE SEQUENCE</scope>
    <source>
        <strain evidence="4">317325-2</strain>
    </source>
</reference>
<dbReference type="InterPro" id="IPR000644">
    <property type="entry name" value="CBS_dom"/>
</dbReference>
<keyword evidence="1 2" id="KW-0129">CBS domain</keyword>
<dbReference type="AlphaFoldDB" id="A0A809S5R3"/>
<evidence type="ECO:0000256" key="1">
    <source>
        <dbReference type="ARBA" id="ARBA00023122"/>
    </source>
</evidence>
<name>A0A809S5R3_9BACT</name>
<evidence type="ECO:0000313" key="4">
    <source>
        <dbReference type="EMBL" id="BBO24417.1"/>
    </source>
</evidence>
<proteinExistence type="predicted"/>
<dbReference type="Proteomes" id="UP000662873">
    <property type="component" value="Chromosome"/>
</dbReference>
<feature type="domain" description="CBS" evidence="3">
    <location>
        <begin position="7"/>
        <end position="63"/>
    </location>
</feature>
<sequence>MTILSFSHPEVVAVDLGTPVAEAAKLMESKNVGCVLVVQEGKAEGILTDRDIVLRLVNPGLDAKKVGVEEIMTSDVVTLNHRLDLHEALELVRKRPFRRYPVVDDSGRIRGLFSLDDVIQYLGAGLANVASILKAESAYILA</sequence>
<dbReference type="InterPro" id="IPR051257">
    <property type="entry name" value="Diverse_CBS-Domain"/>
</dbReference>
<dbReference type="Pfam" id="PF00571">
    <property type="entry name" value="CBS"/>
    <property type="match status" value="2"/>
</dbReference>
<evidence type="ECO:0000259" key="3">
    <source>
        <dbReference type="PROSITE" id="PS51371"/>
    </source>
</evidence>
<feature type="domain" description="CBS" evidence="3">
    <location>
        <begin position="72"/>
        <end position="128"/>
    </location>
</feature>
<dbReference type="EMBL" id="AP021858">
    <property type="protein sequence ID" value="BBO24417.1"/>
    <property type="molecule type" value="Genomic_DNA"/>
</dbReference>
<dbReference type="SUPFAM" id="SSF54631">
    <property type="entry name" value="CBS-domain pair"/>
    <property type="match status" value="1"/>
</dbReference>
<dbReference type="CDD" id="cd17775">
    <property type="entry name" value="CBS_pair_bact_arch"/>
    <property type="match status" value="1"/>
</dbReference>
<dbReference type="Gene3D" id="3.10.580.10">
    <property type="entry name" value="CBS-domain"/>
    <property type="match status" value="1"/>
</dbReference>